<dbReference type="GeneID" id="28958880"/>
<reference evidence="1" key="1">
    <citation type="submission" date="2007-04" db="EMBL/GenBank/DDBJ databases">
        <authorList>
            <consortium name="The Broad Institute Genome Sequencing Platform"/>
            <person name="Birren B."/>
            <person name="Lander E."/>
            <person name="Galagan J."/>
            <person name="Nusbaum C."/>
            <person name="Devon K."/>
            <person name="Ma L.-J."/>
            <person name="Jaffe D."/>
            <person name="Butler J."/>
            <person name="Alvarez P."/>
            <person name="Gnerre S."/>
            <person name="Grabherr M."/>
            <person name="Kleber M."/>
            <person name="Mauceli E."/>
            <person name="Brockman W."/>
            <person name="MacCallum I.A."/>
            <person name="Young S."/>
            <person name="LaButti K."/>
            <person name="DeCaprio D."/>
            <person name="Crawford M."/>
            <person name="Koehrsen M."/>
            <person name="Engels R."/>
            <person name="Montgomery P."/>
            <person name="Pearson M."/>
            <person name="Howarth C."/>
            <person name="Larson L."/>
            <person name="White J."/>
            <person name="O'Leary S."/>
            <person name="Kodira C."/>
            <person name="Zeng Q."/>
            <person name="Yandava C."/>
            <person name="Alvarado L."/>
            <person name="Kistler C."/>
            <person name="Shim W.-B."/>
            <person name="Kang S."/>
            <person name="Woloshuk C."/>
        </authorList>
    </citation>
    <scope>NUCLEOTIDE SEQUENCE</scope>
    <source>
        <strain evidence="1">4287</strain>
    </source>
</reference>
<name>A0A0J9WHF2_FUSO4</name>
<gene>
    <name evidence="1" type="ORF">FOXG_18174</name>
</gene>
<dbReference type="AlphaFoldDB" id="A0A0J9WHF2"/>
<evidence type="ECO:0000313" key="1">
    <source>
        <dbReference type="EMBL" id="KNA96676.1"/>
    </source>
</evidence>
<dbReference type="VEuPathDB" id="FungiDB:FOXG_18174"/>
<evidence type="ECO:0000313" key="2">
    <source>
        <dbReference type="Proteomes" id="UP000009097"/>
    </source>
</evidence>
<sequence>MSVFGIPIAGLRSPDWFLVRKSRYGMDPVELGLRASRARA</sequence>
<protein>
    <submittedName>
        <fullName evidence="1">Uncharacterized protein</fullName>
    </submittedName>
</protein>
<proteinExistence type="predicted"/>
<dbReference type="Proteomes" id="UP000009097">
    <property type="component" value="Unassembled WGS sequence"/>
</dbReference>
<organism evidence="1 2">
    <name type="scientific">Fusarium oxysporum f. sp. lycopersici (strain 4287 / CBS 123668 / FGSC 9935 / NRRL 34936)</name>
    <name type="common">Fusarium vascular wilt of tomato</name>
    <dbReference type="NCBI Taxonomy" id="426428"/>
    <lineage>
        <taxon>Eukaryota</taxon>
        <taxon>Fungi</taxon>
        <taxon>Dikarya</taxon>
        <taxon>Ascomycota</taxon>
        <taxon>Pezizomycotina</taxon>
        <taxon>Sordariomycetes</taxon>
        <taxon>Hypocreomycetidae</taxon>
        <taxon>Hypocreales</taxon>
        <taxon>Nectriaceae</taxon>
        <taxon>Fusarium</taxon>
        <taxon>Fusarium oxysporum species complex</taxon>
    </lineage>
</organism>
<reference evidence="1" key="2">
    <citation type="journal article" date="2010" name="Nature">
        <title>Comparative genomics reveals mobile pathogenicity chromosomes in Fusarium.</title>
        <authorList>
            <person name="Ma L.J."/>
            <person name="van der Does H.C."/>
            <person name="Borkovich K.A."/>
            <person name="Coleman J.J."/>
            <person name="Daboussi M.J."/>
            <person name="Di Pietro A."/>
            <person name="Dufresne M."/>
            <person name="Freitag M."/>
            <person name="Grabherr M."/>
            <person name="Henrissat B."/>
            <person name="Houterman P.M."/>
            <person name="Kang S."/>
            <person name="Shim W.B."/>
            <person name="Woloshuk C."/>
            <person name="Xie X."/>
            <person name="Xu J.R."/>
            <person name="Antoniw J."/>
            <person name="Baker S.E."/>
            <person name="Bluhm B.H."/>
            <person name="Breakspear A."/>
            <person name="Brown D.W."/>
            <person name="Butchko R.A."/>
            <person name="Chapman S."/>
            <person name="Coulson R."/>
            <person name="Coutinho P.M."/>
            <person name="Danchin E.G."/>
            <person name="Diener A."/>
            <person name="Gale L.R."/>
            <person name="Gardiner D.M."/>
            <person name="Goff S."/>
            <person name="Hammond-Kosack K.E."/>
            <person name="Hilburn K."/>
            <person name="Hua-Van A."/>
            <person name="Jonkers W."/>
            <person name="Kazan K."/>
            <person name="Kodira C.D."/>
            <person name="Koehrsen M."/>
            <person name="Kumar L."/>
            <person name="Lee Y.H."/>
            <person name="Li L."/>
            <person name="Manners J.M."/>
            <person name="Miranda-Saavedra D."/>
            <person name="Mukherjee M."/>
            <person name="Park G."/>
            <person name="Park J."/>
            <person name="Park S.Y."/>
            <person name="Proctor R.H."/>
            <person name="Regev A."/>
            <person name="Ruiz-Roldan M.C."/>
            <person name="Sain D."/>
            <person name="Sakthikumar S."/>
            <person name="Sykes S."/>
            <person name="Schwartz D.C."/>
            <person name="Turgeon B.G."/>
            <person name="Wapinski I."/>
            <person name="Yoder O."/>
            <person name="Young S."/>
            <person name="Zeng Q."/>
            <person name="Zhou S."/>
            <person name="Galagan J."/>
            <person name="Cuomo C.A."/>
            <person name="Kistler H.C."/>
            <person name="Rep M."/>
        </authorList>
    </citation>
    <scope>NUCLEOTIDE SEQUENCE [LARGE SCALE GENOMIC DNA]</scope>
    <source>
        <strain evidence="1">4287</strain>
    </source>
</reference>
<dbReference type="RefSeq" id="XP_018234722.1">
    <property type="nucleotide sequence ID" value="XM_018398224.1"/>
</dbReference>
<dbReference type="KEGG" id="fox:FOXG_18174"/>
<accession>A0A0J9WHF2</accession>
<dbReference type="EMBL" id="DS231697">
    <property type="protein sequence ID" value="KNA96676.1"/>
    <property type="molecule type" value="Genomic_DNA"/>
</dbReference>